<accession>A0AA38LW50</accession>
<keyword evidence="2" id="KW-0472">Membrane</keyword>
<dbReference type="InterPro" id="IPR051957">
    <property type="entry name" value="CRISP-LCCL_domain"/>
</dbReference>
<feature type="transmembrane region" description="Helical" evidence="2">
    <location>
        <begin position="366"/>
        <end position="383"/>
    </location>
</feature>
<feature type="compositionally biased region" description="Low complexity" evidence="1">
    <location>
        <begin position="31"/>
        <end position="43"/>
    </location>
</feature>
<dbReference type="SUPFAM" id="SSF69848">
    <property type="entry name" value="LCCL domain"/>
    <property type="match status" value="1"/>
</dbReference>
<dbReference type="Gene3D" id="2.170.130.20">
    <property type="entry name" value="LCCL-like domain"/>
    <property type="match status" value="1"/>
</dbReference>
<evidence type="ECO:0000259" key="3">
    <source>
        <dbReference type="Pfam" id="PF03815"/>
    </source>
</evidence>
<dbReference type="InterPro" id="IPR036609">
    <property type="entry name" value="LCCL_sf"/>
</dbReference>
<evidence type="ECO:0000313" key="5">
    <source>
        <dbReference type="Proteomes" id="UP001164286"/>
    </source>
</evidence>
<dbReference type="PANTHER" id="PTHR31331:SF1">
    <property type="entry name" value="CYSTEINE RICH SECRETORY PROTEIN LCCL DOMAIN CONTAINING 2"/>
    <property type="match status" value="1"/>
</dbReference>
<dbReference type="RefSeq" id="XP_052946960.1">
    <property type="nucleotide sequence ID" value="XM_053093661.1"/>
</dbReference>
<feature type="domain" description="LCCL" evidence="3">
    <location>
        <begin position="130"/>
        <end position="217"/>
    </location>
</feature>
<dbReference type="Proteomes" id="UP001164286">
    <property type="component" value="Unassembled WGS sequence"/>
</dbReference>
<keyword evidence="2" id="KW-0812">Transmembrane</keyword>
<feature type="transmembrane region" description="Helical" evidence="2">
    <location>
        <begin position="250"/>
        <end position="278"/>
    </location>
</feature>
<dbReference type="GeneID" id="77732866"/>
<dbReference type="PANTHER" id="PTHR31331">
    <property type="entry name" value="LCCL DOMAIN PROTEIN (AFU_ORTHOLOGUE AFUA_5G08630)"/>
    <property type="match status" value="1"/>
</dbReference>
<feature type="region of interest" description="Disordered" evidence="1">
    <location>
        <begin position="22"/>
        <end position="43"/>
    </location>
</feature>
<sequence>MNLSIPRFTRLRRLVRLILGPSTPTPDDEIPSPSTPLTSSSTLPNHRACTTFPDKGVYRLATSCRLHYALIPVLLLWATANVLLIREQYFAPSSPQTIGCTDSLWSDWPPDACGLNGTDCDVALNGEGGGRYRCLGGCTYSPLGNPRWVGGSEVNRRPLVIGGGDGPTYRADSWICASAIHAGQISPTLGGCVDVNYVFASSTSNLLGGWSNGILSAPFLPSFPGSYTLSPSSGPGCWDIHPFISAFNALMLFLTTVFLLPSPAVLLGTLIILGWGQIQLVSNPRYVPPFWEYIFAGLPPALLGGYWFYRVAFKRSLEGFRELPVELALWQGLGYWIGIESSTIFARLPLSGRIGYDGIPPDGKGVLAVLILIVAFIAVLQAWDLRKYGMLQYYIVRYIWLVPVLVVLSQIPGYTLRIHHWFYPMLAIPVLSLPNRVSIFGQAIMLGLFLDGIGRWGWAGIIQQTASLLGDANSGSYIPDVSFANSTLTMLSWLATPRNLTRLGITGVQVVVDDVLRLANHTATNVTLAQVGLGDGGGIEHFFRLAYMANDTSLDFTDPIVRLVNGSYAFAKP</sequence>
<feature type="transmembrane region" description="Helical" evidence="2">
    <location>
        <begin position="290"/>
        <end position="309"/>
    </location>
</feature>
<feature type="transmembrane region" description="Helical" evidence="2">
    <location>
        <begin position="395"/>
        <end position="415"/>
    </location>
</feature>
<proteinExistence type="predicted"/>
<protein>
    <submittedName>
        <fullName evidence="4">Vacuole protein</fullName>
    </submittedName>
</protein>
<gene>
    <name evidence="4" type="ORF">MKK02DRAFT_45895</name>
</gene>
<evidence type="ECO:0000313" key="4">
    <source>
        <dbReference type="EMBL" id="KAI9637183.1"/>
    </source>
</evidence>
<dbReference type="AlphaFoldDB" id="A0AA38LW50"/>
<reference evidence="4" key="1">
    <citation type="journal article" date="2022" name="G3 (Bethesda)">
        <title>High quality genome of the basidiomycete yeast Dioszegia hungarica PDD-24b-2 isolated from cloud water.</title>
        <authorList>
            <person name="Jarrige D."/>
            <person name="Haridas S."/>
            <person name="Bleykasten-Grosshans C."/>
            <person name="Joly M."/>
            <person name="Nadalig T."/>
            <person name="Sancelme M."/>
            <person name="Vuilleumier S."/>
            <person name="Grigoriev I.V."/>
            <person name="Amato P."/>
            <person name="Bringel F."/>
        </authorList>
    </citation>
    <scope>NUCLEOTIDE SEQUENCE</scope>
    <source>
        <strain evidence="4">PDD-24b-2</strain>
    </source>
</reference>
<evidence type="ECO:0000256" key="2">
    <source>
        <dbReference type="SAM" id="Phobius"/>
    </source>
</evidence>
<organism evidence="4 5">
    <name type="scientific">Dioszegia hungarica</name>
    <dbReference type="NCBI Taxonomy" id="4972"/>
    <lineage>
        <taxon>Eukaryota</taxon>
        <taxon>Fungi</taxon>
        <taxon>Dikarya</taxon>
        <taxon>Basidiomycota</taxon>
        <taxon>Agaricomycotina</taxon>
        <taxon>Tremellomycetes</taxon>
        <taxon>Tremellales</taxon>
        <taxon>Bulleribasidiaceae</taxon>
        <taxon>Dioszegia</taxon>
    </lineage>
</organism>
<evidence type="ECO:0000256" key="1">
    <source>
        <dbReference type="SAM" id="MobiDB-lite"/>
    </source>
</evidence>
<keyword evidence="5" id="KW-1185">Reference proteome</keyword>
<name>A0AA38LW50_9TREE</name>
<keyword evidence="2" id="KW-1133">Transmembrane helix</keyword>
<comment type="caution">
    <text evidence="4">The sequence shown here is derived from an EMBL/GenBank/DDBJ whole genome shotgun (WGS) entry which is preliminary data.</text>
</comment>
<dbReference type="Pfam" id="PF03815">
    <property type="entry name" value="LCCL"/>
    <property type="match status" value="1"/>
</dbReference>
<dbReference type="InterPro" id="IPR004043">
    <property type="entry name" value="LCCL"/>
</dbReference>
<dbReference type="EMBL" id="JAKWFO010000005">
    <property type="protein sequence ID" value="KAI9637183.1"/>
    <property type="molecule type" value="Genomic_DNA"/>
</dbReference>